<dbReference type="Proteomes" id="UP000249393">
    <property type="component" value="Unassembled WGS sequence"/>
</dbReference>
<accession>A0A2W5VB28</accession>
<reference evidence="2 3" key="1">
    <citation type="submission" date="2017-08" db="EMBL/GenBank/DDBJ databases">
        <title>Infants hospitalized years apart are colonized by the same room-sourced microbial strains.</title>
        <authorList>
            <person name="Brooks B."/>
            <person name="Olm M.R."/>
            <person name="Firek B.A."/>
            <person name="Baker R."/>
            <person name="Thomas B.C."/>
            <person name="Morowitz M.J."/>
            <person name="Banfield J.F."/>
        </authorList>
    </citation>
    <scope>NUCLEOTIDE SEQUENCE [LARGE SCALE GENOMIC DNA]</scope>
    <source>
        <strain evidence="2">S2_003_000_R2_4</strain>
    </source>
</reference>
<evidence type="ECO:0000313" key="3">
    <source>
        <dbReference type="Proteomes" id="UP000249393"/>
    </source>
</evidence>
<name>A0A2W5VB28_9CAUL</name>
<evidence type="ECO:0000256" key="1">
    <source>
        <dbReference type="SAM" id="MobiDB-lite"/>
    </source>
</evidence>
<organism evidence="2 3">
    <name type="scientific">Caulobacter segnis</name>
    <dbReference type="NCBI Taxonomy" id="88688"/>
    <lineage>
        <taxon>Bacteria</taxon>
        <taxon>Pseudomonadati</taxon>
        <taxon>Pseudomonadota</taxon>
        <taxon>Alphaproteobacteria</taxon>
        <taxon>Caulobacterales</taxon>
        <taxon>Caulobacteraceae</taxon>
        <taxon>Caulobacter</taxon>
    </lineage>
</organism>
<dbReference type="AlphaFoldDB" id="A0A2W5VB28"/>
<protein>
    <submittedName>
        <fullName evidence="2">Uncharacterized protein</fullName>
    </submittedName>
</protein>
<sequence length="158" mass="17340">MSTLRYFLTAFTDETYPAEAPTLAAWAKWLADPMLIAPGYGRDAPAEDGEEFDGSVDAEVYRADHIVGQDHPVCPVTWVWVVVDGDWESGSDSIAATLDCLDDGDEVTLAFYRQIDRRYRFSVVDGVPQLVDTDPDTAPTEADFDSEPDQPSLFIGGA</sequence>
<feature type="region of interest" description="Disordered" evidence="1">
    <location>
        <begin position="130"/>
        <end position="158"/>
    </location>
</feature>
<dbReference type="EMBL" id="QFQZ01000006">
    <property type="protein sequence ID" value="PZR36472.1"/>
    <property type="molecule type" value="Genomic_DNA"/>
</dbReference>
<proteinExistence type="predicted"/>
<dbReference type="RefSeq" id="WP_304274008.1">
    <property type="nucleotide sequence ID" value="NZ_QFQZ01000006.1"/>
</dbReference>
<comment type="caution">
    <text evidence="2">The sequence shown here is derived from an EMBL/GenBank/DDBJ whole genome shotgun (WGS) entry which is preliminary data.</text>
</comment>
<evidence type="ECO:0000313" key="2">
    <source>
        <dbReference type="EMBL" id="PZR36472.1"/>
    </source>
</evidence>
<gene>
    <name evidence="2" type="ORF">DI526_03275</name>
</gene>